<accession>A0A1E7EJT8</accession>
<organism evidence="1 2">
    <name type="scientific">Fragilariopsis cylindrus CCMP1102</name>
    <dbReference type="NCBI Taxonomy" id="635003"/>
    <lineage>
        <taxon>Eukaryota</taxon>
        <taxon>Sar</taxon>
        <taxon>Stramenopiles</taxon>
        <taxon>Ochrophyta</taxon>
        <taxon>Bacillariophyta</taxon>
        <taxon>Bacillariophyceae</taxon>
        <taxon>Bacillariophycidae</taxon>
        <taxon>Bacillariales</taxon>
        <taxon>Bacillariaceae</taxon>
        <taxon>Fragilariopsis</taxon>
    </lineage>
</organism>
<evidence type="ECO:0000313" key="1">
    <source>
        <dbReference type="EMBL" id="OEU06175.1"/>
    </source>
</evidence>
<dbReference type="Proteomes" id="UP000095751">
    <property type="component" value="Unassembled WGS sequence"/>
</dbReference>
<evidence type="ECO:0000313" key="2">
    <source>
        <dbReference type="Proteomes" id="UP000095751"/>
    </source>
</evidence>
<dbReference type="AlphaFoldDB" id="A0A1E7EJT8"/>
<sequence length="279" mass="32615">MTLSNESLMNIFAYANVEDLKFIFPTCKRFHGLEEHIIPAILQSHMVHLYNSEYTDDDDSSPGRTCVGDERWEHLPLNRQFTEMVMRKITKELHVPDRLESMVKYFDGMLQSNKCTCHQNDNSLLNTNIMGRVLGRFYTLSYKQDSSCLNVDLAELLTGRGLSSLGDTAPRDMIFDMLLNTLGYDDDVQRPRQFPGLCIYTGSAGSMGLYYQMVNGWDYGPDFILVPFLDRPPLSDAAEKQRRKRNDQFVERLFTWPKRRLRQQEINRYYKRNKRHKGI</sequence>
<gene>
    <name evidence="1" type="ORF">FRACYDRAFT_256030</name>
</gene>
<dbReference type="KEGG" id="fcy:FRACYDRAFT_256030"/>
<name>A0A1E7EJT8_9STRA</name>
<dbReference type="InParanoid" id="A0A1E7EJT8"/>
<reference evidence="1 2" key="1">
    <citation type="submission" date="2016-09" db="EMBL/GenBank/DDBJ databases">
        <title>Extensive genetic diversity and differential bi-allelic expression allows diatom success in the polar Southern Ocean.</title>
        <authorList>
            <consortium name="DOE Joint Genome Institute"/>
            <person name="Mock T."/>
            <person name="Otillar R.P."/>
            <person name="Strauss J."/>
            <person name="Dupont C."/>
            <person name="Frickenhaus S."/>
            <person name="Maumus F."/>
            <person name="Mcmullan M."/>
            <person name="Sanges R."/>
            <person name="Schmutz J."/>
            <person name="Toseland A."/>
            <person name="Valas R."/>
            <person name="Veluchamy A."/>
            <person name="Ward B.J."/>
            <person name="Allen A."/>
            <person name="Barry K."/>
            <person name="Falciatore A."/>
            <person name="Ferrante M."/>
            <person name="Fortunato A.E."/>
            <person name="Gloeckner G."/>
            <person name="Gruber A."/>
            <person name="Hipkin R."/>
            <person name="Janech M."/>
            <person name="Kroth P."/>
            <person name="Leese F."/>
            <person name="Lindquist E."/>
            <person name="Lyon B.R."/>
            <person name="Martin J."/>
            <person name="Mayer C."/>
            <person name="Parker M."/>
            <person name="Quesneville H."/>
            <person name="Raymond J."/>
            <person name="Uhlig C."/>
            <person name="Valentin K.U."/>
            <person name="Worden A.Z."/>
            <person name="Armbrust E.V."/>
            <person name="Bowler C."/>
            <person name="Green B."/>
            <person name="Moulton V."/>
            <person name="Van Oosterhout C."/>
            <person name="Grigoriev I."/>
        </authorList>
    </citation>
    <scope>NUCLEOTIDE SEQUENCE [LARGE SCALE GENOMIC DNA]</scope>
    <source>
        <strain evidence="1 2">CCMP1102</strain>
    </source>
</reference>
<dbReference type="EMBL" id="KV784423">
    <property type="protein sequence ID" value="OEU06175.1"/>
    <property type="molecule type" value="Genomic_DNA"/>
</dbReference>
<keyword evidence="2" id="KW-1185">Reference proteome</keyword>
<evidence type="ECO:0008006" key="3">
    <source>
        <dbReference type="Google" id="ProtNLM"/>
    </source>
</evidence>
<proteinExistence type="predicted"/>
<protein>
    <recommendedName>
        <fullName evidence="3">F-box domain-containing protein</fullName>
    </recommendedName>
</protein>